<evidence type="ECO:0000313" key="14">
    <source>
        <dbReference type="Proteomes" id="UP000515121"/>
    </source>
</evidence>
<dbReference type="Proteomes" id="UP000515121">
    <property type="component" value="Unplaced"/>
</dbReference>
<evidence type="ECO:0000313" key="15">
    <source>
        <dbReference type="RefSeq" id="XP_022724694.1"/>
    </source>
</evidence>
<feature type="region of interest" description="Disordered" evidence="11">
    <location>
        <begin position="174"/>
        <end position="268"/>
    </location>
</feature>
<evidence type="ECO:0000256" key="4">
    <source>
        <dbReference type="ARBA" id="ARBA00022622"/>
    </source>
</evidence>
<dbReference type="InterPro" id="IPR036378">
    <property type="entry name" value="FAS1_dom_sf"/>
</dbReference>
<keyword evidence="7" id="KW-0472">Membrane</keyword>
<evidence type="ECO:0000259" key="13">
    <source>
        <dbReference type="PROSITE" id="PS50213"/>
    </source>
</evidence>
<feature type="signal peptide" evidence="12">
    <location>
        <begin position="1"/>
        <end position="24"/>
    </location>
</feature>
<dbReference type="SUPFAM" id="SSF82153">
    <property type="entry name" value="FAS1 domain"/>
    <property type="match status" value="1"/>
</dbReference>
<feature type="domain" description="FAS1" evidence="13">
    <location>
        <begin position="24"/>
        <end position="155"/>
    </location>
</feature>
<dbReference type="GO" id="GO:0098552">
    <property type="term" value="C:side of membrane"/>
    <property type="evidence" value="ECO:0007669"/>
    <property type="project" value="UniProtKB-KW"/>
</dbReference>
<dbReference type="PANTHER" id="PTHR32382:SF87">
    <property type="entry name" value="FASCICLIN-LIKE ARABINOGALACTAN PROTEIN 14"/>
    <property type="match status" value="1"/>
</dbReference>
<keyword evidence="5 12" id="KW-0732">Signal</keyword>
<reference evidence="15" key="1">
    <citation type="submission" date="2025-08" db="UniProtKB">
        <authorList>
            <consortium name="RefSeq"/>
        </authorList>
    </citation>
    <scope>IDENTIFICATION</scope>
    <source>
        <tissue evidence="15">Fruit stalk</tissue>
    </source>
</reference>
<dbReference type="FunFam" id="2.30.180.10:FF:000015">
    <property type="entry name" value="Fasciclin-like arabinogalactan protein 3"/>
    <property type="match status" value="1"/>
</dbReference>
<evidence type="ECO:0000256" key="9">
    <source>
        <dbReference type="ARBA" id="ARBA00023288"/>
    </source>
</evidence>
<gene>
    <name evidence="15" type="primary">LOC111281260</name>
</gene>
<evidence type="ECO:0000256" key="11">
    <source>
        <dbReference type="SAM" id="MobiDB-lite"/>
    </source>
</evidence>
<keyword evidence="8" id="KW-0325">Glycoprotein</keyword>
<accession>A0A6P5X8F1</accession>
<evidence type="ECO:0000256" key="3">
    <source>
        <dbReference type="ARBA" id="ARBA00022475"/>
    </source>
</evidence>
<evidence type="ECO:0000256" key="1">
    <source>
        <dbReference type="ARBA" id="ARBA00004609"/>
    </source>
</evidence>
<evidence type="ECO:0000256" key="7">
    <source>
        <dbReference type="ARBA" id="ARBA00023136"/>
    </source>
</evidence>
<dbReference type="RefSeq" id="XP_022724694.1">
    <property type="nucleotide sequence ID" value="XM_022868959.1"/>
</dbReference>
<dbReference type="PANTHER" id="PTHR32382">
    <property type="entry name" value="FASCICLIN-LIKE ARABINOGALACTAN PROTEIN"/>
    <property type="match status" value="1"/>
</dbReference>
<dbReference type="Gene3D" id="2.30.180.10">
    <property type="entry name" value="FAS1 domain"/>
    <property type="match status" value="1"/>
</dbReference>
<dbReference type="PROSITE" id="PS50213">
    <property type="entry name" value="FAS1"/>
    <property type="match status" value="1"/>
</dbReference>
<comment type="function">
    <text evidence="10">May be a cell surface adhesion protein.</text>
</comment>
<dbReference type="InterPro" id="IPR033254">
    <property type="entry name" value="Plant_FLA"/>
</dbReference>
<organism evidence="14 15">
    <name type="scientific">Durio zibethinus</name>
    <name type="common">Durian</name>
    <dbReference type="NCBI Taxonomy" id="66656"/>
    <lineage>
        <taxon>Eukaryota</taxon>
        <taxon>Viridiplantae</taxon>
        <taxon>Streptophyta</taxon>
        <taxon>Embryophyta</taxon>
        <taxon>Tracheophyta</taxon>
        <taxon>Spermatophyta</taxon>
        <taxon>Magnoliopsida</taxon>
        <taxon>eudicotyledons</taxon>
        <taxon>Gunneridae</taxon>
        <taxon>Pentapetalae</taxon>
        <taxon>rosids</taxon>
        <taxon>malvids</taxon>
        <taxon>Malvales</taxon>
        <taxon>Malvaceae</taxon>
        <taxon>Helicteroideae</taxon>
        <taxon>Durio</taxon>
    </lineage>
</organism>
<evidence type="ECO:0000256" key="5">
    <source>
        <dbReference type="ARBA" id="ARBA00022729"/>
    </source>
</evidence>
<sequence>MSPMCSPVVALLFSLFLVLSAADAFNITEILSPYPDFATFNNYLIRTGVAGEINSEQTVTVLVVADDKMSAVSGKWLDAIKRMLSVHVILDYFDAAKLQHLPAKPITLTTLYQKSGHAQYLQGFLNVTLVRNGSVVFGSAAPCSNPDSIFVKTVSSQPYSISVLQISNVINVGSNSTTQSSPPASGPAVSPTNPPDASPPRKALAPAPSPSHKESPAASPSNQSNAASPAASPPNPSNATAPSADTPAGSPSNPVADGPAGSDNESSAMSLTSGNYLLASIPMIFTSAWFLLTTIG</sequence>
<comment type="subcellular location">
    <subcellularLocation>
        <location evidence="1">Cell membrane</location>
        <topology evidence="1">Lipid-anchor</topology>
        <topology evidence="1">GPI-anchor</topology>
    </subcellularLocation>
</comment>
<proteinExistence type="inferred from homology"/>
<dbReference type="InterPro" id="IPR000782">
    <property type="entry name" value="FAS1_domain"/>
</dbReference>
<feature type="compositionally biased region" description="Low complexity" evidence="11">
    <location>
        <begin position="216"/>
        <end position="230"/>
    </location>
</feature>
<keyword evidence="14" id="KW-1185">Reference proteome</keyword>
<feature type="chain" id="PRO_5028131980" evidence="12">
    <location>
        <begin position="25"/>
        <end position="296"/>
    </location>
</feature>
<dbReference type="OrthoDB" id="694090at2759"/>
<evidence type="ECO:0000256" key="6">
    <source>
        <dbReference type="ARBA" id="ARBA00022974"/>
    </source>
</evidence>
<keyword evidence="3" id="KW-1003">Cell membrane</keyword>
<evidence type="ECO:0000256" key="10">
    <source>
        <dbReference type="ARBA" id="ARBA00024686"/>
    </source>
</evidence>
<evidence type="ECO:0000256" key="8">
    <source>
        <dbReference type="ARBA" id="ARBA00023180"/>
    </source>
</evidence>
<dbReference type="AlphaFoldDB" id="A0A6P5X8F1"/>
<dbReference type="GO" id="GO:0005886">
    <property type="term" value="C:plasma membrane"/>
    <property type="evidence" value="ECO:0007669"/>
    <property type="project" value="UniProtKB-SubCell"/>
</dbReference>
<dbReference type="KEGG" id="dzi:111281260"/>
<name>A0A6P5X8F1_DURZI</name>
<feature type="compositionally biased region" description="Low complexity" evidence="11">
    <location>
        <begin position="180"/>
        <end position="191"/>
    </location>
</feature>
<keyword evidence="6" id="KW-0654">Proteoglycan</keyword>
<evidence type="ECO:0000256" key="2">
    <source>
        <dbReference type="ARBA" id="ARBA00007843"/>
    </source>
</evidence>
<comment type="similarity">
    <text evidence="2">Belongs to the fasciclin-like AGP family.</text>
</comment>
<keyword evidence="9" id="KW-0449">Lipoprotein</keyword>
<keyword evidence="4" id="KW-0336">GPI-anchor</keyword>
<dbReference type="GeneID" id="111281260"/>
<protein>
    <submittedName>
        <fullName evidence="15">Fasciclin-like arabinogalactan protein 14</fullName>
    </submittedName>
</protein>
<evidence type="ECO:0000256" key="12">
    <source>
        <dbReference type="SAM" id="SignalP"/>
    </source>
</evidence>